<dbReference type="Pfam" id="PF04233">
    <property type="entry name" value="Phage_Mu_F"/>
    <property type="match status" value="1"/>
</dbReference>
<feature type="region of interest" description="Disordered" evidence="1">
    <location>
        <begin position="508"/>
        <end position="697"/>
    </location>
</feature>
<dbReference type="Proteomes" id="UP001550739">
    <property type="component" value="Unassembled WGS sequence"/>
</dbReference>
<evidence type="ECO:0000259" key="2">
    <source>
        <dbReference type="Pfam" id="PF04233"/>
    </source>
</evidence>
<feature type="region of interest" description="Disordered" evidence="1">
    <location>
        <begin position="473"/>
        <end position="494"/>
    </location>
</feature>
<feature type="compositionally biased region" description="Low complexity" evidence="1">
    <location>
        <begin position="483"/>
        <end position="492"/>
    </location>
</feature>
<feature type="compositionally biased region" description="Basic and acidic residues" evidence="1">
    <location>
        <begin position="664"/>
        <end position="675"/>
    </location>
</feature>
<name>A0ABV2ZZ61_9ACTN</name>
<evidence type="ECO:0000313" key="3">
    <source>
        <dbReference type="EMBL" id="MEU3787849.1"/>
    </source>
</evidence>
<feature type="region of interest" description="Disordered" evidence="1">
    <location>
        <begin position="1257"/>
        <end position="1276"/>
    </location>
</feature>
<organism evidence="3 4">
    <name type="scientific">Streptomyces sp. 900129855</name>
    <dbReference type="NCBI Taxonomy" id="3155129"/>
    <lineage>
        <taxon>Bacteria</taxon>
        <taxon>Bacillati</taxon>
        <taxon>Actinomycetota</taxon>
        <taxon>Actinomycetes</taxon>
        <taxon>Kitasatosporales</taxon>
        <taxon>Streptomycetaceae</taxon>
        <taxon>Streptomyces</taxon>
    </lineage>
</organism>
<dbReference type="EMBL" id="JBEZVE010000056">
    <property type="protein sequence ID" value="MEU3787849.1"/>
    <property type="molecule type" value="Genomic_DNA"/>
</dbReference>
<proteinExistence type="predicted"/>
<feature type="compositionally biased region" description="Low complexity" evidence="1">
    <location>
        <begin position="564"/>
        <end position="578"/>
    </location>
</feature>
<protein>
    <submittedName>
        <fullName evidence="3">Phage minor head protein</fullName>
    </submittedName>
</protein>
<dbReference type="RefSeq" id="WP_334580184.1">
    <property type="nucleotide sequence ID" value="NZ_JBEZVE010000056.1"/>
</dbReference>
<gene>
    <name evidence="3" type="ORF">AB0E89_46360</name>
</gene>
<feature type="compositionally biased region" description="Basic and acidic residues" evidence="1">
    <location>
        <begin position="553"/>
        <end position="563"/>
    </location>
</feature>
<feature type="compositionally biased region" description="Basic and acidic residues" evidence="1">
    <location>
        <begin position="520"/>
        <end position="543"/>
    </location>
</feature>
<dbReference type="InterPro" id="IPR006528">
    <property type="entry name" value="Phage_head_morphogenesis_dom"/>
</dbReference>
<reference evidence="3 4" key="1">
    <citation type="submission" date="2024-06" db="EMBL/GenBank/DDBJ databases">
        <title>The Natural Products Discovery Center: Release of the First 8490 Sequenced Strains for Exploring Actinobacteria Biosynthetic Diversity.</title>
        <authorList>
            <person name="Kalkreuter E."/>
            <person name="Kautsar S.A."/>
            <person name="Yang D."/>
            <person name="Bader C.D."/>
            <person name="Teijaro C.N."/>
            <person name="Fluegel L."/>
            <person name="Davis C.M."/>
            <person name="Simpson J.R."/>
            <person name="Lauterbach L."/>
            <person name="Steele A.D."/>
            <person name="Gui C."/>
            <person name="Meng S."/>
            <person name="Li G."/>
            <person name="Viehrig K."/>
            <person name="Ye F."/>
            <person name="Su P."/>
            <person name="Kiefer A.F."/>
            <person name="Nichols A."/>
            <person name="Cepeda A.J."/>
            <person name="Yan W."/>
            <person name="Fan B."/>
            <person name="Jiang Y."/>
            <person name="Adhikari A."/>
            <person name="Zheng C.-J."/>
            <person name="Schuster L."/>
            <person name="Cowan T.M."/>
            <person name="Smanski M.J."/>
            <person name="Chevrette M.G."/>
            <person name="De Carvalho L.P.S."/>
            <person name="Shen B."/>
        </authorList>
    </citation>
    <scope>NUCLEOTIDE SEQUENCE [LARGE SCALE GENOMIC DNA]</scope>
    <source>
        <strain evidence="3 4">NPDC033843</strain>
    </source>
</reference>
<evidence type="ECO:0000256" key="1">
    <source>
        <dbReference type="SAM" id="MobiDB-lite"/>
    </source>
</evidence>
<evidence type="ECO:0000313" key="4">
    <source>
        <dbReference type="Proteomes" id="UP001550739"/>
    </source>
</evidence>
<accession>A0ABV2ZZ61</accession>
<comment type="caution">
    <text evidence="3">The sequence shown here is derived from an EMBL/GenBank/DDBJ whole genome shotgun (WGS) entry which is preliminary data.</text>
</comment>
<feature type="domain" description="Phage head morphogenesis" evidence="2">
    <location>
        <begin position="130"/>
        <end position="251"/>
    </location>
</feature>
<sequence length="1342" mass="141256">MADPIDALTAAEQTVADEVRAVLDDVAAEIAGELTDATEIVAARFSLARIGRMWTSRVPRIVRRLLGVAETAAGQAASDAGTELPDGWDDLPGRHDQGDDLPASLGSYVTDTEHLLRAIGDRLTAAAVAELAAGLDNGEDIAQLRARLRALFSQDGAQLGETREERIARTESTRAWNAATLAAAQDLTSEGRPLVKQWQTRRDTKVRDTHDAADGQLRLLDEVFTVGGTAMAYPGDPAAPPELTVNCRCVLRLAPEQQAAAYGSKQRLRPEVFRSKEETAAADGSHLMGGMIALLPRDEDAQFLALPDGEDAGELHCTLWFLGDNASEWTEDQRNELVASVRARAADLPGPVTARAFGVNHWNPDSESPAWVWAVGDDRDSDGPGLLDARGLASWALEDTHERPDTPVQHSPWAAHCTAVYTADTWPFEAMCERLGAITFDRIRIAFAGDHYDIPLGLADVSAADVWDHVDHGTHSNSRRSAARSGGPSQGAFEAGDERLSHLHPRSVEAASVGVAPRRAPGERDPRRGGGEVGAADRAERGRTPHLSQAALRRGDAPPRDAAGRPQQRARGAADAGPVHGARPPVRPAGQPGLGRMPGVREGGDGPLQGGQLGQGEGVRASGEVQGSQARGGQGAPRNAGVQGEGRRSAAGSPSTAETGATELRSHGDLGKEEPPMATPTQVEEAPPPPLVRTWSTPDGAALAFEDQQTGDGRVFAPGALYWDGSGPWPLQYAEAMGHGHDGAELAGAIQTVGRDASRITGSGVLYLTQAAGYDAALLLDQEAPLGVSVDLDDADVQLVDTTTSPEDADAGPPFLEASFASASVMRLADGAWMITGRSRADWTASGAEMAHSARSVMLFTSPGGTITAATARRVFGDQITAAAGDSDPGEGVVFHEEKSGDFLVRITRARLRGATLVAMPAYDKARIVLDPIAEQTASAPVLVASSGDGHERVVSYVRTSPTPVSARHLAAKLAMSVETVHGHLNRALEAGTVVRIARGQYVGASTLPEGHVTAAAPDDTEVTPAPADEVTTAAALDALYDERGAELVASAWQVMQAEGAMPAAWFREPTPEELPPGSGGVHIVDGRAYGWVAKRGVPHAAHGRKVTIEKLAKRGLDLSHFLRAKFRLDDGSEVRAGAMTMNVGHHRDGYECESAVCQFDDTRTVAAVVTVGMNEGGLWFSGAAAPWLSPWDRTVFAACQPSYHMTQGSDGRWQLRAVLSVPVPGHSSPLTAATVVDRSNLALTAAAAVLDEVTVTSQPPAGEPEPEHDHTPDQAPAANVVDQVTAALLEPGFLDQFADALKSREEARTAAARAELAELTARLAPVRAELAASAATQQEGN</sequence>
<keyword evidence="4" id="KW-1185">Reference proteome</keyword>
<feature type="region of interest" description="Disordered" evidence="1">
    <location>
        <begin position="76"/>
        <end position="100"/>
    </location>
</feature>
<feature type="compositionally biased region" description="Gly residues" evidence="1">
    <location>
        <begin position="605"/>
        <end position="617"/>
    </location>
</feature>